<dbReference type="Gene3D" id="2.40.50.1020">
    <property type="entry name" value="LytTr DNA-binding domain"/>
    <property type="match status" value="1"/>
</dbReference>
<dbReference type="Gene3D" id="3.40.50.2300">
    <property type="match status" value="1"/>
</dbReference>
<dbReference type="PROSITE" id="PS50930">
    <property type="entry name" value="HTH_LYTTR"/>
    <property type="match status" value="1"/>
</dbReference>
<dbReference type="AlphaFoldDB" id="A0AAE3XQQ0"/>
<feature type="domain" description="Response regulatory" evidence="2">
    <location>
        <begin position="5"/>
        <end position="116"/>
    </location>
</feature>
<comment type="caution">
    <text evidence="4">The sequence shown here is derived from an EMBL/GenBank/DDBJ whole genome shotgun (WGS) entry which is preliminary data.</text>
</comment>
<dbReference type="InterPro" id="IPR011006">
    <property type="entry name" value="CheY-like_superfamily"/>
</dbReference>
<feature type="domain" description="HTH LytTR-type" evidence="3">
    <location>
        <begin position="133"/>
        <end position="232"/>
    </location>
</feature>
<dbReference type="InterPro" id="IPR007492">
    <property type="entry name" value="LytTR_DNA-bd_dom"/>
</dbReference>
<dbReference type="Pfam" id="PF04397">
    <property type="entry name" value="LytTR"/>
    <property type="match status" value="1"/>
</dbReference>
<reference evidence="4" key="1">
    <citation type="submission" date="2023-07" db="EMBL/GenBank/DDBJ databases">
        <title>Genomic Encyclopedia of Type Strains, Phase IV (KMG-IV): sequencing the most valuable type-strain genomes for metagenomic binning, comparative biology and taxonomic classification.</title>
        <authorList>
            <person name="Goeker M."/>
        </authorList>
    </citation>
    <scope>NUCLEOTIDE SEQUENCE</scope>
    <source>
        <strain evidence="4">DSM 26174</strain>
    </source>
</reference>
<evidence type="ECO:0000259" key="3">
    <source>
        <dbReference type="PROSITE" id="PS50930"/>
    </source>
</evidence>
<dbReference type="PANTHER" id="PTHR37299:SF1">
    <property type="entry name" value="STAGE 0 SPORULATION PROTEIN A HOMOLOG"/>
    <property type="match status" value="1"/>
</dbReference>
<dbReference type="GO" id="GO:0000156">
    <property type="term" value="F:phosphorelay response regulator activity"/>
    <property type="evidence" value="ECO:0007669"/>
    <property type="project" value="InterPro"/>
</dbReference>
<evidence type="ECO:0000313" key="4">
    <source>
        <dbReference type="EMBL" id="MDR6240284.1"/>
    </source>
</evidence>
<dbReference type="Proteomes" id="UP001185092">
    <property type="component" value="Unassembled WGS sequence"/>
</dbReference>
<dbReference type="GO" id="GO:0003677">
    <property type="term" value="F:DNA binding"/>
    <property type="evidence" value="ECO:0007669"/>
    <property type="project" value="UniProtKB-KW"/>
</dbReference>
<keyword evidence="1" id="KW-0597">Phosphoprotein</keyword>
<feature type="modified residue" description="4-aspartylphosphate" evidence="1">
    <location>
        <position position="56"/>
    </location>
</feature>
<dbReference type="SMART" id="SM00448">
    <property type="entry name" value="REC"/>
    <property type="match status" value="1"/>
</dbReference>
<gene>
    <name evidence="4" type="ORF">HNQ88_003350</name>
</gene>
<dbReference type="PROSITE" id="PS50110">
    <property type="entry name" value="RESPONSE_REGULATORY"/>
    <property type="match status" value="1"/>
</dbReference>
<proteinExistence type="predicted"/>
<evidence type="ECO:0000259" key="2">
    <source>
        <dbReference type="PROSITE" id="PS50110"/>
    </source>
</evidence>
<evidence type="ECO:0000313" key="5">
    <source>
        <dbReference type="Proteomes" id="UP001185092"/>
    </source>
</evidence>
<name>A0AAE3XQQ0_9BACT</name>
<dbReference type="Pfam" id="PF00072">
    <property type="entry name" value="Response_reg"/>
    <property type="match status" value="1"/>
</dbReference>
<dbReference type="EMBL" id="JAVDQD010000004">
    <property type="protein sequence ID" value="MDR6240284.1"/>
    <property type="molecule type" value="Genomic_DNA"/>
</dbReference>
<accession>A0AAE3XQQ0</accession>
<organism evidence="4 5">
    <name type="scientific">Aureibacter tunicatorum</name>
    <dbReference type="NCBI Taxonomy" id="866807"/>
    <lineage>
        <taxon>Bacteria</taxon>
        <taxon>Pseudomonadati</taxon>
        <taxon>Bacteroidota</taxon>
        <taxon>Cytophagia</taxon>
        <taxon>Cytophagales</taxon>
        <taxon>Persicobacteraceae</taxon>
        <taxon>Aureibacter</taxon>
    </lineage>
</organism>
<dbReference type="SMART" id="SM00850">
    <property type="entry name" value="LytTR"/>
    <property type="match status" value="1"/>
</dbReference>
<evidence type="ECO:0000256" key="1">
    <source>
        <dbReference type="PROSITE-ProRule" id="PRU00169"/>
    </source>
</evidence>
<sequence>MKKIKCIIIDDEPIAVSYLADYVSKISELELVGTFHRAREAYDLIVAGEVDLLFLDIQMPEVSGLDFLRTLPSSPQVILTTAYSEYALESYELEVADYLLKPIGFKRFADAVGKVRNRLNAQIKDASNFSKYIFLKSGYKSIKVDVCNITFVESFGVYVTFNHKDGRSFVKNERLKNVEEHLVSSGFLRVHKSYLINLDLIEAVYGNTIEIGGKEIPIGRSYKSTIKELIDSD</sequence>
<dbReference type="SUPFAM" id="SSF52172">
    <property type="entry name" value="CheY-like"/>
    <property type="match status" value="1"/>
</dbReference>
<dbReference type="InterPro" id="IPR046947">
    <property type="entry name" value="LytR-like"/>
</dbReference>
<protein>
    <submittedName>
        <fullName evidence="4">DNA-binding LytR/AlgR family response regulator</fullName>
    </submittedName>
</protein>
<dbReference type="RefSeq" id="WP_309940183.1">
    <property type="nucleotide sequence ID" value="NZ_AP025305.1"/>
</dbReference>
<dbReference type="InterPro" id="IPR001789">
    <property type="entry name" value="Sig_transdc_resp-reg_receiver"/>
</dbReference>
<keyword evidence="4" id="KW-0238">DNA-binding</keyword>
<keyword evidence="5" id="KW-1185">Reference proteome</keyword>
<dbReference type="PANTHER" id="PTHR37299">
    <property type="entry name" value="TRANSCRIPTIONAL REGULATOR-RELATED"/>
    <property type="match status" value="1"/>
</dbReference>